<reference evidence="1 2" key="1">
    <citation type="journal article" date="2019" name="Commun. Biol.">
        <title>The bagworm genome reveals a unique fibroin gene that provides high tensile strength.</title>
        <authorList>
            <person name="Kono N."/>
            <person name="Nakamura H."/>
            <person name="Ohtoshi R."/>
            <person name="Tomita M."/>
            <person name="Numata K."/>
            <person name="Arakawa K."/>
        </authorList>
    </citation>
    <scope>NUCLEOTIDE SEQUENCE [LARGE SCALE GENOMIC DNA]</scope>
</reference>
<evidence type="ECO:0000313" key="2">
    <source>
        <dbReference type="Proteomes" id="UP000299102"/>
    </source>
</evidence>
<comment type="caution">
    <text evidence="1">The sequence shown here is derived from an EMBL/GenBank/DDBJ whole genome shotgun (WGS) entry which is preliminary data.</text>
</comment>
<gene>
    <name evidence="1" type="ORF">EVAR_25064_1</name>
</gene>
<proteinExistence type="predicted"/>
<evidence type="ECO:0000313" key="1">
    <source>
        <dbReference type="EMBL" id="GBP34460.1"/>
    </source>
</evidence>
<keyword evidence="2" id="KW-1185">Reference proteome</keyword>
<name>A0A4C1V7D9_EUMVA</name>
<dbReference type="EMBL" id="BGZK01000288">
    <property type="protein sequence ID" value="GBP34460.1"/>
    <property type="molecule type" value="Genomic_DNA"/>
</dbReference>
<accession>A0A4C1V7D9</accession>
<dbReference type="AlphaFoldDB" id="A0A4C1V7D9"/>
<organism evidence="1 2">
    <name type="scientific">Eumeta variegata</name>
    <name type="common">Bagworm moth</name>
    <name type="synonym">Eumeta japonica</name>
    <dbReference type="NCBI Taxonomy" id="151549"/>
    <lineage>
        <taxon>Eukaryota</taxon>
        <taxon>Metazoa</taxon>
        <taxon>Ecdysozoa</taxon>
        <taxon>Arthropoda</taxon>
        <taxon>Hexapoda</taxon>
        <taxon>Insecta</taxon>
        <taxon>Pterygota</taxon>
        <taxon>Neoptera</taxon>
        <taxon>Endopterygota</taxon>
        <taxon>Lepidoptera</taxon>
        <taxon>Glossata</taxon>
        <taxon>Ditrysia</taxon>
        <taxon>Tineoidea</taxon>
        <taxon>Psychidae</taxon>
        <taxon>Oiketicinae</taxon>
        <taxon>Eumeta</taxon>
    </lineage>
</organism>
<dbReference type="Proteomes" id="UP000299102">
    <property type="component" value="Unassembled WGS sequence"/>
</dbReference>
<protein>
    <submittedName>
        <fullName evidence="1">Uncharacterized protein</fullName>
    </submittedName>
</protein>
<sequence>MRLLQYLHRTEPLENTENGVVLRKFSNGPRMPFACEVMLTAHATDLNVPYPQLSLSIQSTRRLVPQTKTKPCQTFRALYISRLISFPV</sequence>